<dbReference type="EMBL" id="CP015756">
    <property type="protein sequence ID" value="APC40762.1"/>
    <property type="molecule type" value="Genomic_DNA"/>
</dbReference>
<gene>
    <name evidence="1" type="ORF">A7L45_12090</name>
</gene>
<proteinExistence type="predicted"/>
<evidence type="ECO:0000313" key="2">
    <source>
        <dbReference type="Proteomes" id="UP000182569"/>
    </source>
</evidence>
<dbReference type="Gene3D" id="3.40.50.12580">
    <property type="match status" value="1"/>
</dbReference>
<dbReference type="InterPro" id="IPR043148">
    <property type="entry name" value="TagF_C"/>
</dbReference>
<protein>
    <submittedName>
        <fullName evidence="1">Uncharacterized protein</fullName>
    </submittedName>
</protein>
<dbReference type="GO" id="GO:0016020">
    <property type="term" value="C:membrane"/>
    <property type="evidence" value="ECO:0007669"/>
    <property type="project" value="InterPro"/>
</dbReference>
<dbReference type="GO" id="GO:0047355">
    <property type="term" value="F:CDP-glycerol glycerophosphotransferase activity"/>
    <property type="evidence" value="ECO:0007669"/>
    <property type="project" value="InterPro"/>
</dbReference>
<dbReference type="SUPFAM" id="SSF53756">
    <property type="entry name" value="UDP-Glycosyltransferase/glycogen phosphorylase"/>
    <property type="match status" value="1"/>
</dbReference>
<sequence length="572" mass="66779">MVKLIYTAQKKELIVDGQILDLFEHIEKTNTEKEAFGYLTYLENQNVNGLKLEELYLYDNVPLYIFDRPSIYRKLNGFIFCIMVIRNTQDKISEELEVQTDDDIMAKVCAEVFNIKCEKIDNKKNIPAINKGKLLRRFIRGIGSYCKFLLNNSLLNKKNYKESFLVMSRAADLNPIKGNENEYYDTQLGGVIEKLKKTYNILNIQNLNNKYIIDKTRNYHENFVPFELFVIYKRLTAKKNVNNSLVVDNLIYIDKFDFHFNKLDLRNIMLKYILKDVRKNYYSYLYELILAEKIIKKFKIKKCLVVGEGDRARCFIAAGNRLKIGTYAVQHGIINDTASTYIITSKFKELLVPKHTFLWGDKFKELLISHTNVYNEKNINVVGQVRTDHLVQSGYLKIDKKSGSLKILYATQPFRDLLEPATLMLFKALSLMKDDYELIIKLHPADLSFEFYEKVVEKFQIKNCKMIKDGDLYELIKWSDLVISVHSTVVVEAALMNKPSICILLPKYNDNGGFVKDGVSFGVKDENELLEYMVKINKEEMPLNKDIQNYIHENFYKLDGKVTERIINVIEN</sequence>
<dbReference type="KEGG" id="ceu:A7L45_12090"/>
<dbReference type="RefSeq" id="WP_071613052.1">
    <property type="nucleotide sequence ID" value="NZ_CP015756.1"/>
</dbReference>
<organism evidence="1 2">
    <name type="scientific">Clostridium estertheticum subsp. estertheticum</name>
    <dbReference type="NCBI Taxonomy" id="1552"/>
    <lineage>
        <taxon>Bacteria</taxon>
        <taxon>Bacillati</taxon>
        <taxon>Bacillota</taxon>
        <taxon>Clostridia</taxon>
        <taxon>Eubacteriales</taxon>
        <taxon>Clostridiaceae</taxon>
        <taxon>Clostridium</taxon>
    </lineage>
</organism>
<keyword evidence="2" id="KW-1185">Reference proteome</keyword>
<dbReference type="OrthoDB" id="1881561at2"/>
<dbReference type="InterPro" id="IPR007554">
    <property type="entry name" value="Glycerophosphate_synth"/>
</dbReference>
<dbReference type="Pfam" id="PF04464">
    <property type="entry name" value="Glyphos_transf"/>
    <property type="match status" value="1"/>
</dbReference>
<dbReference type="Proteomes" id="UP000182569">
    <property type="component" value="Chromosome"/>
</dbReference>
<evidence type="ECO:0000313" key="1">
    <source>
        <dbReference type="EMBL" id="APC40762.1"/>
    </source>
</evidence>
<dbReference type="AlphaFoldDB" id="A0A1J0GHC4"/>
<dbReference type="STRING" id="1552.A7L45_12090"/>
<name>A0A1J0GHC4_9CLOT</name>
<reference evidence="2" key="1">
    <citation type="journal article" date="2016" name="Front. Microbiol.">
        <title>Complete Genome Sequence of Clostridium estertheticum DSM 8809, a Microbe Identified in Spoiled Vacuum Packed Beef.</title>
        <authorList>
            <person name="Yu Z."/>
            <person name="Gunn L."/>
            <person name="Brennan E."/>
            <person name="Reid R."/>
            <person name="Wall P.G."/>
            <person name="Gaora O.P."/>
            <person name="Hurley D."/>
            <person name="Bolton D."/>
            <person name="Fanning S."/>
        </authorList>
    </citation>
    <scope>NUCLEOTIDE SEQUENCE [LARGE SCALE GENOMIC DNA]</scope>
    <source>
        <strain evidence="2">DSM 8809</strain>
    </source>
</reference>
<accession>A0A1J0GHC4</accession>